<feature type="binding site" evidence="5">
    <location>
        <begin position="214"/>
        <end position="216"/>
    </location>
    <ligand>
        <name>NAD(+)</name>
        <dbReference type="ChEBI" id="CHEBI:57540"/>
    </ligand>
</feature>
<dbReference type="PANTHER" id="PTHR11085:SF10">
    <property type="entry name" value="NAD-DEPENDENT PROTEIN DEACYLASE SIRTUIN-5, MITOCHONDRIAL-RELATED"/>
    <property type="match status" value="1"/>
</dbReference>
<feature type="binding site" evidence="5">
    <location>
        <position position="258"/>
    </location>
    <ligand>
        <name>NAD(+)</name>
        <dbReference type="ChEBI" id="CHEBI:57540"/>
    </ligand>
</feature>
<comment type="catalytic activity">
    <reaction evidence="5">
        <text>N(6)-acetyl-L-lysyl-[protein] + NAD(+) + H2O = 2''-O-acetyl-ADP-D-ribose + nicotinamide + L-lysyl-[protein]</text>
        <dbReference type="Rhea" id="RHEA:43636"/>
        <dbReference type="Rhea" id="RHEA-COMP:9752"/>
        <dbReference type="Rhea" id="RHEA-COMP:10731"/>
        <dbReference type="ChEBI" id="CHEBI:15377"/>
        <dbReference type="ChEBI" id="CHEBI:17154"/>
        <dbReference type="ChEBI" id="CHEBI:29969"/>
        <dbReference type="ChEBI" id="CHEBI:57540"/>
        <dbReference type="ChEBI" id="CHEBI:61930"/>
        <dbReference type="ChEBI" id="CHEBI:83767"/>
        <dbReference type="EC" id="2.3.1.286"/>
    </reaction>
</comment>
<feature type="domain" description="Deacetylase sirtuin-type" evidence="7">
    <location>
        <begin position="1"/>
        <end position="272"/>
    </location>
</feature>
<feature type="binding site" evidence="5 6">
    <location>
        <position position="177"/>
    </location>
    <ligand>
        <name>Zn(2+)</name>
        <dbReference type="ChEBI" id="CHEBI:29105"/>
    </ligand>
</feature>
<evidence type="ECO:0000256" key="3">
    <source>
        <dbReference type="ARBA" id="ARBA00022833"/>
    </source>
</evidence>
<evidence type="ECO:0000256" key="2">
    <source>
        <dbReference type="ARBA" id="ARBA00022723"/>
    </source>
</evidence>
<dbReference type="InterPro" id="IPR050134">
    <property type="entry name" value="NAD-dep_sirtuin_deacylases"/>
</dbReference>
<reference evidence="8 9" key="1">
    <citation type="submission" date="2016-10" db="EMBL/GenBank/DDBJ databases">
        <title>Complete genome sequences of three Cupriavidus strains isolated from various Malaysian environments.</title>
        <authorList>
            <person name="Abdullah A.A.-A."/>
            <person name="Shafie N.A.H."/>
            <person name="Lau N.S."/>
        </authorList>
    </citation>
    <scope>NUCLEOTIDE SEQUENCE [LARGE SCALE GENOMIC DNA]</scope>
    <source>
        <strain evidence="8 9">USMAA1020</strain>
    </source>
</reference>
<dbReference type="InterPro" id="IPR029035">
    <property type="entry name" value="DHS-like_NAD/FAD-binding_dom"/>
</dbReference>
<organism evidence="8 9">
    <name type="scientific">Cupriavidus malaysiensis</name>
    <dbReference type="NCBI Taxonomy" id="367825"/>
    <lineage>
        <taxon>Bacteria</taxon>
        <taxon>Pseudomonadati</taxon>
        <taxon>Pseudomonadota</taxon>
        <taxon>Betaproteobacteria</taxon>
        <taxon>Burkholderiales</taxon>
        <taxon>Burkholderiaceae</taxon>
        <taxon>Cupriavidus</taxon>
    </lineage>
</organism>
<evidence type="ECO:0000313" key="8">
    <source>
        <dbReference type="EMBL" id="AOZ08376.1"/>
    </source>
</evidence>
<keyword evidence="3 5" id="KW-0862">Zinc</keyword>
<keyword evidence="5" id="KW-0963">Cytoplasm</keyword>
<dbReference type="PANTHER" id="PTHR11085">
    <property type="entry name" value="NAD-DEPENDENT PROTEIN DEACYLASE SIRTUIN-5, MITOCHONDRIAL-RELATED"/>
    <property type="match status" value="1"/>
</dbReference>
<dbReference type="PROSITE" id="PS50305">
    <property type="entry name" value="SIRTUIN"/>
    <property type="match status" value="1"/>
</dbReference>
<dbReference type="Proteomes" id="UP000177515">
    <property type="component" value="Chromosome 2"/>
</dbReference>
<sequence>MTALRDFLLRHPRLFVLTGAGISTDSGIPGYRDEQGAWQRTPPVLLQDFLGSHAARQRYWARSMVGWPIAAGAQPNAAHHALATLQAQGRVAGLVTQNVDGLHQRAGSAGVIELHGTIASASCLACGERHERAGIQRELETHNPDWLGLQAEAAADGDAHLESEHFGRFRVPACRRCAGVLKPDVVFFGDSVPRERVQAATQALEAADAVLVVGSSLMVYSGYRFCVWAERMGKPVAALNLGRTRADAMLSLKVAEPCGPALTALVAALAATA</sequence>
<comment type="cofactor">
    <cofactor evidence="5">
        <name>Zn(2+)</name>
        <dbReference type="ChEBI" id="CHEBI:29105"/>
    </cofactor>
    <text evidence="5">Binds 1 zinc ion per subunit.</text>
</comment>
<comment type="caution">
    <text evidence="5">Lacks conserved residue(s) required for the propagation of feature annotation.</text>
</comment>
<dbReference type="Gene3D" id="3.40.50.1220">
    <property type="entry name" value="TPP-binding domain"/>
    <property type="match status" value="1"/>
</dbReference>
<dbReference type="EC" id="2.3.1.286" evidence="5"/>
<evidence type="ECO:0000256" key="6">
    <source>
        <dbReference type="PROSITE-ProRule" id="PRU00236"/>
    </source>
</evidence>
<evidence type="ECO:0000256" key="5">
    <source>
        <dbReference type="HAMAP-Rule" id="MF_01967"/>
    </source>
</evidence>
<dbReference type="SUPFAM" id="SSF52467">
    <property type="entry name" value="DHS-like NAD/FAD-binding domain"/>
    <property type="match status" value="1"/>
</dbReference>
<dbReference type="NCBIfam" id="NF003738">
    <property type="entry name" value="PRK05333.1"/>
    <property type="match status" value="1"/>
</dbReference>
<dbReference type="HAMAP" id="MF_01967">
    <property type="entry name" value="Sirtuin_ClassII"/>
    <property type="match status" value="1"/>
</dbReference>
<feature type="binding site" evidence="5">
    <location>
        <begin position="97"/>
        <end position="100"/>
    </location>
    <ligand>
        <name>NAD(+)</name>
        <dbReference type="ChEBI" id="CHEBI:57540"/>
    </ligand>
</feature>
<proteinExistence type="inferred from homology"/>
<evidence type="ECO:0000256" key="4">
    <source>
        <dbReference type="ARBA" id="ARBA00023027"/>
    </source>
</evidence>
<dbReference type="CDD" id="cd01409">
    <property type="entry name" value="SIRT4"/>
    <property type="match status" value="1"/>
</dbReference>
<keyword evidence="2 5" id="KW-0479">Metal-binding</keyword>
<feature type="binding site" evidence="5 6">
    <location>
        <position position="123"/>
    </location>
    <ligand>
        <name>Zn(2+)</name>
        <dbReference type="ChEBI" id="CHEBI:29105"/>
    </ligand>
</feature>
<feature type="binding site" evidence="5 6">
    <location>
        <position position="174"/>
    </location>
    <ligand>
        <name>Zn(2+)</name>
        <dbReference type="ChEBI" id="CHEBI:29105"/>
    </ligand>
</feature>
<dbReference type="Gene3D" id="3.30.1600.10">
    <property type="entry name" value="SIR2/SIRT2 'Small Domain"/>
    <property type="match status" value="1"/>
</dbReference>
<comment type="subcellular location">
    <subcellularLocation>
        <location evidence="5">Cytoplasm</location>
    </subcellularLocation>
</comment>
<keyword evidence="9" id="KW-1185">Reference proteome</keyword>
<evidence type="ECO:0000313" key="9">
    <source>
        <dbReference type="Proteomes" id="UP000177515"/>
    </source>
</evidence>
<name>A0ABN4TUL8_9BURK</name>
<gene>
    <name evidence="5" type="primary">cobB</name>
    <name evidence="8" type="ORF">BKK80_20615</name>
</gene>
<evidence type="ECO:0000256" key="1">
    <source>
        <dbReference type="ARBA" id="ARBA00022679"/>
    </source>
</evidence>
<feature type="binding site" evidence="5">
    <location>
        <begin position="240"/>
        <end position="242"/>
    </location>
    <ligand>
        <name>NAD(+)</name>
        <dbReference type="ChEBI" id="CHEBI:57540"/>
    </ligand>
</feature>
<dbReference type="InterPro" id="IPR026590">
    <property type="entry name" value="Ssirtuin_cat_dom"/>
</dbReference>
<comment type="similarity">
    <text evidence="5">Belongs to the sirtuin family. Class II subfamily.</text>
</comment>
<accession>A0ABN4TUL8</accession>
<dbReference type="EMBL" id="CP017755">
    <property type="protein sequence ID" value="AOZ08376.1"/>
    <property type="molecule type" value="Genomic_DNA"/>
</dbReference>
<feature type="active site" description="Proton acceptor" evidence="5 6">
    <location>
        <position position="115"/>
    </location>
</feature>
<dbReference type="InterPro" id="IPR003000">
    <property type="entry name" value="Sirtuin"/>
</dbReference>
<protein>
    <recommendedName>
        <fullName evidence="5">NAD-dependent protein deacetylase</fullName>
        <ecNumber evidence="5">2.3.1.286</ecNumber>
    </recommendedName>
    <alternativeName>
        <fullName evidence="5">Regulatory protein SIR2 homolog</fullName>
    </alternativeName>
</protein>
<dbReference type="InterPro" id="IPR026587">
    <property type="entry name" value="Sirtuin_class_II"/>
</dbReference>
<evidence type="ECO:0000259" key="7">
    <source>
        <dbReference type="PROSITE" id="PS50305"/>
    </source>
</evidence>
<keyword evidence="4 5" id="KW-0520">NAD</keyword>
<comment type="function">
    <text evidence="5">NAD-dependent protein deacetylase which modulates the activities of several enzymes which are inactive in their acetylated form.</text>
</comment>
<feature type="binding site" evidence="5 6">
    <location>
        <position position="126"/>
    </location>
    <ligand>
        <name>Zn(2+)</name>
        <dbReference type="ChEBI" id="CHEBI:29105"/>
    </ligand>
</feature>
<dbReference type="RefSeq" id="WP_071071019.1">
    <property type="nucleotide sequence ID" value="NZ_CP017755.1"/>
</dbReference>
<dbReference type="Pfam" id="PF02146">
    <property type="entry name" value="SIR2"/>
    <property type="match status" value="1"/>
</dbReference>
<keyword evidence="1 5" id="KW-0808">Transferase</keyword>
<dbReference type="InterPro" id="IPR026591">
    <property type="entry name" value="Sirtuin_cat_small_dom_sf"/>
</dbReference>